<evidence type="ECO:0000256" key="5">
    <source>
        <dbReference type="ARBA" id="ARBA00023163"/>
    </source>
</evidence>
<dbReference type="InterPro" id="IPR039040">
    <property type="entry name" value="NAB_fam"/>
</dbReference>
<accession>A0A9P0CHB3</accession>
<dbReference type="FunFam" id="1.20.120.2010:FF:000001">
    <property type="entry name" value="NGFI-A-binding protein 1 isoform X1"/>
    <property type="match status" value="1"/>
</dbReference>
<sequence length="537" mass="58970">MDGLSTTDENGGVPAPSSNVPVMLGNCASGSSSARQSPKVCVTPASQILLQRNSLSPNIPRKVMSKNNNNTIFPTSYPNNQAELQLFRVMQNASLLLYYDTLLEMGGDDVQQLCDAGEEEFLEIMSLVGMASKPLHVRRLQKSLQEWVTNPTKFKLPLVPGEDFELELSSPRVTSNHVFYSDSGDSSSRTMYSPSPGDVCALPPVSSPGLTLNNKRPYSPLDPACPPSSSSSPGANMSVQLSPSLMESQIVKLAAAAERLSKQLPQFEPKPHNTKKKVCKELELVISMPENDPRRMDEIRRYAAIYGRFDCKRKPEKPLTLHEVSVNEAAAQICRFIPALLTRRDELFPLARQVVKDSGCYYSKTQLSTVYMNKQAVMGHERDQDLSARASPRIGATEIDGPASKRPKVETNSDSDDRQDYDDALVVRTSIHSLFQNSRIHQSNSRGTTSRRSSVGAEVDESDSQFTYSNSSSPQRKNEDPGENEEDASKYSPKVQIIAASGDNIIAVANPALAMSSAIMPPLTPIIEARENRTEVD</sequence>
<feature type="domain" description="Nab N-terminal" evidence="8">
    <location>
        <begin position="78"/>
        <end position="155"/>
    </location>
</feature>
<keyword evidence="5" id="KW-0804">Transcription</keyword>
<evidence type="ECO:0000313" key="10">
    <source>
        <dbReference type="EMBL" id="CAH1103452.1"/>
    </source>
</evidence>
<dbReference type="AlphaFoldDB" id="A0A9P0CHB3"/>
<evidence type="ECO:0000256" key="1">
    <source>
        <dbReference type="ARBA" id="ARBA00004123"/>
    </source>
</evidence>
<comment type="subcellular location">
    <subcellularLocation>
        <location evidence="1">Nucleus</location>
    </subcellularLocation>
</comment>
<keyword evidence="11" id="KW-1185">Reference proteome</keyword>
<dbReference type="PANTHER" id="PTHR12623:SF10">
    <property type="entry name" value="NGFI-A-BINDING PROTEIN HOMOLOG"/>
    <property type="match status" value="1"/>
</dbReference>
<evidence type="ECO:0000256" key="2">
    <source>
        <dbReference type="ARBA" id="ARBA00008864"/>
    </source>
</evidence>
<evidence type="ECO:0000313" key="11">
    <source>
        <dbReference type="Proteomes" id="UP001153636"/>
    </source>
</evidence>
<evidence type="ECO:0000256" key="7">
    <source>
        <dbReference type="SAM" id="MobiDB-lite"/>
    </source>
</evidence>
<dbReference type="GO" id="GO:0005634">
    <property type="term" value="C:nucleus"/>
    <property type="evidence" value="ECO:0007669"/>
    <property type="project" value="UniProtKB-SubCell"/>
</dbReference>
<feature type="compositionally biased region" description="Polar residues" evidence="7">
    <location>
        <begin position="464"/>
        <end position="475"/>
    </location>
</feature>
<dbReference type="GO" id="GO:0045892">
    <property type="term" value="P:negative regulation of DNA-templated transcription"/>
    <property type="evidence" value="ECO:0007669"/>
    <property type="project" value="InterPro"/>
</dbReference>
<comment type="similarity">
    <text evidence="2">Belongs to the NAB family.</text>
</comment>
<dbReference type="Pfam" id="PF04904">
    <property type="entry name" value="SAM_NCD1"/>
    <property type="match status" value="1"/>
</dbReference>
<evidence type="ECO:0000256" key="4">
    <source>
        <dbReference type="ARBA" id="ARBA00023015"/>
    </source>
</evidence>
<dbReference type="InterPro" id="IPR006989">
    <property type="entry name" value="NAB_co-repressor_dom"/>
</dbReference>
<protein>
    <recommendedName>
        <fullName evidence="12">NGFI-A-binding protein homolog</fullName>
    </recommendedName>
</protein>
<dbReference type="GO" id="GO:0003712">
    <property type="term" value="F:transcription coregulator activity"/>
    <property type="evidence" value="ECO:0007669"/>
    <property type="project" value="InterPro"/>
</dbReference>
<dbReference type="InterPro" id="IPR006988">
    <property type="entry name" value="Nab_N"/>
</dbReference>
<feature type="domain" description="NAB co-repressor" evidence="9">
    <location>
        <begin position="245"/>
        <end position="365"/>
    </location>
</feature>
<name>A0A9P0CHB3_9CUCU</name>
<keyword evidence="3" id="KW-0678">Repressor</keyword>
<feature type="compositionally biased region" description="Low complexity" evidence="7">
    <location>
        <begin position="443"/>
        <end position="454"/>
    </location>
</feature>
<evidence type="ECO:0000256" key="6">
    <source>
        <dbReference type="ARBA" id="ARBA00023242"/>
    </source>
</evidence>
<dbReference type="InterPro" id="IPR038398">
    <property type="entry name" value="NCD2_sf"/>
</dbReference>
<gene>
    <name evidence="10" type="ORF">PSYICH_LOCUS4257</name>
</gene>
<dbReference type="Gene3D" id="1.20.120.2010">
    <property type="entry name" value="NAB conserved domain 2"/>
    <property type="match status" value="1"/>
</dbReference>
<evidence type="ECO:0008006" key="12">
    <source>
        <dbReference type="Google" id="ProtNLM"/>
    </source>
</evidence>
<dbReference type="PANTHER" id="PTHR12623">
    <property type="entry name" value="NGFI-A BINDING PROTEIN"/>
    <property type="match status" value="1"/>
</dbReference>
<keyword evidence="4" id="KW-0805">Transcription regulation</keyword>
<evidence type="ECO:0000256" key="3">
    <source>
        <dbReference type="ARBA" id="ARBA00022491"/>
    </source>
</evidence>
<feature type="region of interest" description="Disordered" evidence="7">
    <location>
        <begin position="438"/>
        <end position="491"/>
    </location>
</feature>
<dbReference type="OrthoDB" id="10028556at2759"/>
<feature type="compositionally biased region" description="Basic and acidic residues" evidence="7">
    <location>
        <begin position="407"/>
        <end position="418"/>
    </location>
</feature>
<dbReference type="Proteomes" id="UP001153636">
    <property type="component" value="Chromosome 14"/>
</dbReference>
<evidence type="ECO:0000259" key="9">
    <source>
        <dbReference type="Pfam" id="PF04905"/>
    </source>
</evidence>
<evidence type="ECO:0000259" key="8">
    <source>
        <dbReference type="Pfam" id="PF04904"/>
    </source>
</evidence>
<keyword evidence="6" id="KW-0539">Nucleus</keyword>
<reference evidence="10" key="1">
    <citation type="submission" date="2022-01" db="EMBL/GenBank/DDBJ databases">
        <authorList>
            <person name="King R."/>
        </authorList>
    </citation>
    <scope>NUCLEOTIDE SEQUENCE</scope>
</reference>
<proteinExistence type="inferred from homology"/>
<dbReference type="Pfam" id="PF04905">
    <property type="entry name" value="NCD2"/>
    <property type="match status" value="1"/>
</dbReference>
<feature type="region of interest" description="Disordered" evidence="7">
    <location>
        <begin position="382"/>
        <end position="421"/>
    </location>
</feature>
<dbReference type="EMBL" id="OV651826">
    <property type="protein sequence ID" value="CAH1103452.1"/>
    <property type="molecule type" value="Genomic_DNA"/>
</dbReference>
<organism evidence="10 11">
    <name type="scientific">Psylliodes chrysocephalus</name>
    <dbReference type="NCBI Taxonomy" id="3402493"/>
    <lineage>
        <taxon>Eukaryota</taxon>
        <taxon>Metazoa</taxon>
        <taxon>Ecdysozoa</taxon>
        <taxon>Arthropoda</taxon>
        <taxon>Hexapoda</taxon>
        <taxon>Insecta</taxon>
        <taxon>Pterygota</taxon>
        <taxon>Neoptera</taxon>
        <taxon>Endopterygota</taxon>
        <taxon>Coleoptera</taxon>
        <taxon>Polyphaga</taxon>
        <taxon>Cucujiformia</taxon>
        <taxon>Chrysomeloidea</taxon>
        <taxon>Chrysomelidae</taxon>
        <taxon>Galerucinae</taxon>
        <taxon>Alticini</taxon>
        <taxon>Psylliodes</taxon>
    </lineage>
</organism>